<feature type="domain" description="Pyrrolo-quinoline quinone repeat" evidence="1">
    <location>
        <begin position="276"/>
        <end position="404"/>
    </location>
</feature>
<accession>A0A1G8U2B9</accession>
<keyword evidence="3" id="KW-1185">Reference proteome</keyword>
<feature type="domain" description="Pyrrolo-quinoline quinone repeat" evidence="1">
    <location>
        <begin position="125"/>
        <end position="201"/>
    </location>
</feature>
<dbReference type="SUPFAM" id="SSF50998">
    <property type="entry name" value="Quinoprotein alcohol dehydrogenase-like"/>
    <property type="match status" value="2"/>
</dbReference>
<reference evidence="3" key="1">
    <citation type="submission" date="2016-10" db="EMBL/GenBank/DDBJ databases">
        <authorList>
            <person name="Varghese N."/>
            <person name="Submissions S."/>
        </authorList>
    </citation>
    <scope>NUCLEOTIDE SEQUENCE [LARGE SCALE GENOMIC DNA]</scope>
    <source>
        <strain evidence="3">B4,CECT 8067,JCM 17497</strain>
    </source>
</reference>
<evidence type="ECO:0000313" key="3">
    <source>
        <dbReference type="Proteomes" id="UP000198882"/>
    </source>
</evidence>
<dbReference type="InterPro" id="IPR018391">
    <property type="entry name" value="PQQ_b-propeller_rpt"/>
</dbReference>
<sequence>MPATRRRALVAIAVASGVAGCTDRLSIGESDDTSPADRRVAASYEPDAGEWIRSSRSFANDLVSTTAQPTRDEPSERWAAGDNATTSIVVADGVVFAGGRTGLEARRLEDGDLRWDDDESVVFLAVIDGRCYVANNEALVALDAETGDVVWRHEVADNSRIRSFLETEGTVYYTADGDLHGLHADTGDRRWTVDGEGRDGTLALADGTLHWTTVQSHRLLDLEGASRPSERSMIPLDGYDSHIRPLEPAVVDGTIALGGFDEDFRHGAPVRSLSSRGTIWSRPFEPFVPTPAIVGNRLLATGYDNRSDELDESTVASFDLETGDLHWETTVPEPVGPPAVANGVIYTGGGHPSESATETGHLFALDVETGDVRWEIETDGASAGHPLALVDDVIVLGTRAGVVVLE</sequence>
<gene>
    <name evidence="2" type="ORF">SAMN04515672_0704</name>
</gene>
<organism evidence="2 3">
    <name type="scientific">Natronorubrum texcoconense</name>
    <dbReference type="NCBI Taxonomy" id="1095776"/>
    <lineage>
        <taxon>Archaea</taxon>
        <taxon>Methanobacteriati</taxon>
        <taxon>Methanobacteriota</taxon>
        <taxon>Stenosarchaea group</taxon>
        <taxon>Halobacteria</taxon>
        <taxon>Halobacteriales</taxon>
        <taxon>Natrialbaceae</taxon>
        <taxon>Natronorubrum</taxon>
    </lineage>
</organism>
<dbReference type="EMBL" id="FNFE01000001">
    <property type="protein sequence ID" value="SDJ47877.1"/>
    <property type="molecule type" value="Genomic_DNA"/>
</dbReference>
<dbReference type="PANTHER" id="PTHR34512:SF30">
    <property type="entry name" value="OUTER MEMBRANE PROTEIN ASSEMBLY FACTOR BAMB"/>
    <property type="match status" value="1"/>
</dbReference>
<dbReference type="Gene3D" id="2.130.10.10">
    <property type="entry name" value="YVTN repeat-like/Quinoprotein amine dehydrogenase"/>
    <property type="match status" value="2"/>
</dbReference>
<dbReference type="SMART" id="SM00564">
    <property type="entry name" value="PQQ"/>
    <property type="match status" value="5"/>
</dbReference>
<dbReference type="Proteomes" id="UP000198882">
    <property type="component" value="Unassembled WGS sequence"/>
</dbReference>
<protein>
    <submittedName>
        <fullName evidence="2">Outer membrane protein assembly factor BamB, contains PQQ-like beta-propeller repeat</fullName>
    </submittedName>
</protein>
<evidence type="ECO:0000313" key="2">
    <source>
        <dbReference type="EMBL" id="SDJ47877.1"/>
    </source>
</evidence>
<dbReference type="PROSITE" id="PS51257">
    <property type="entry name" value="PROKAR_LIPOPROTEIN"/>
    <property type="match status" value="1"/>
</dbReference>
<proteinExistence type="predicted"/>
<dbReference type="InterPro" id="IPR015943">
    <property type="entry name" value="WD40/YVTN_repeat-like_dom_sf"/>
</dbReference>
<evidence type="ECO:0000259" key="1">
    <source>
        <dbReference type="Pfam" id="PF13360"/>
    </source>
</evidence>
<dbReference type="RefSeq" id="WP_090303201.1">
    <property type="nucleotide sequence ID" value="NZ_FNFE01000001.1"/>
</dbReference>
<dbReference type="InterPro" id="IPR011047">
    <property type="entry name" value="Quinoprotein_ADH-like_sf"/>
</dbReference>
<dbReference type="STRING" id="1095776.SAMN04515672_0704"/>
<dbReference type="Pfam" id="PF13360">
    <property type="entry name" value="PQQ_2"/>
    <property type="match status" value="2"/>
</dbReference>
<dbReference type="OrthoDB" id="169171at2157"/>
<name>A0A1G8U2B9_9EURY</name>
<dbReference type="AlphaFoldDB" id="A0A1G8U2B9"/>
<dbReference type="InterPro" id="IPR002372">
    <property type="entry name" value="PQQ_rpt_dom"/>
</dbReference>
<dbReference type="PANTHER" id="PTHR34512">
    <property type="entry name" value="CELL SURFACE PROTEIN"/>
    <property type="match status" value="1"/>
</dbReference>